<keyword evidence="5" id="KW-1185">Reference proteome</keyword>
<evidence type="ECO:0000313" key="5">
    <source>
        <dbReference type="Proteomes" id="UP001341281"/>
    </source>
</evidence>
<feature type="signal peptide" evidence="1">
    <location>
        <begin position="1"/>
        <end position="26"/>
    </location>
</feature>
<protein>
    <recommendedName>
        <fullName evidence="6">FBD domain-containing protein</fullName>
    </recommendedName>
</protein>
<sequence length="341" mass="39150">MQECFVPPAAFIRLSASLHVLTLTAARSISTKFPVDDVEGLHFPHLRQLTIDRFHSLLSKCPVLESLVLSQSDDFRCLRISSPTLRSFGVSDDLVAGWALQRLKQVIVEDAPLLEMVFIRHWEYRDGISVRISGAPRLEFLGSLTYSITTLELGTTVFKENVPVKLTTAVRTVKILVVHMSPPNIDDVIGLMKCFPCLQKLYILISQRKRPKRVQHHNPLDYLECFDLHPKELVLVNYQGEKGVVEFAKFFLLNARVLEMVELANHRQKCVSKFLAKQRRKLRLKNRASQDAKAVMSCYAYSNDLSHSYSNDTLHISHMHDMRIHDPFDRSLCSCKRFQFL</sequence>
<dbReference type="AlphaFoldDB" id="A0AAQ3SY97"/>
<dbReference type="Proteomes" id="UP001341281">
    <property type="component" value="Chromosome 03"/>
</dbReference>
<dbReference type="SUPFAM" id="SSF52047">
    <property type="entry name" value="RNI-like"/>
    <property type="match status" value="1"/>
</dbReference>
<evidence type="ECO:0000256" key="1">
    <source>
        <dbReference type="SAM" id="SignalP"/>
    </source>
</evidence>
<dbReference type="InterPro" id="IPR055302">
    <property type="entry name" value="F-box_dom-containing"/>
</dbReference>
<evidence type="ECO:0008006" key="6">
    <source>
        <dbReference type="Google" id="ProtNLM"/>
    </source>
</evidence>
<accession>A0AAQ3SY97</accession>
<gene>
    <name evidence="4" type="ORF">U9M48_012430</name>
</gene>
<dbReference type="PANTHER" id="PTHR32141:SF160">
    <property type="entry name" value="F-BOX DOMAIN-CONTAINING PROTEIN"/>
    <property type="match status" value="1"/>
</dbReference>
<dbReference type="Gene3D" id="3.80.10.10">
    <property type="entry name" value="Ribonuclease Inhibitor"/>
    <property type="match status" value="1"/>
</dbReference>
<feature type="domain" description="FBD" evidence="2">
    <location>
        <begin position="223"/>
        <end position="261"/>
    </location>
</feature>
<name>A0AAQ3SY97_PASNO</name>
<evidence type="ECO:0000259" key="3">
    <source>
        <dbReference type="Pfam" id="PF24758"/>
    </source>
</evidence>
<keyword evidence="1" id="KW-0732">Signal</keyword>
<feature type="domain" description="F-box/LRR-repeat protein 15/At3g58940/PEG3-like LRR" evidence="3">
    <location>
        <begin position="6"/>
        <end position="203"/>
    </location>
</feature>
<dbReference type="EMBL" id="CP144747">
    <property type="protein sequence ID" value="WVZ62719.1"/>
    <property type="molecule type" value="Genomic_DNA"/>
</dbReference>
<feature type="chain" id="PRO_5042847129" description="FBD domain-containing protein" evidence="1">
    <location>
        <begin position="27"/>
        <end position="341"/>
    </location>
</feature>
<dbReference type="InterPro" id="IPR032675">
    <property type="entry name" value="LRR_dom_sf"/>
</dbReference>
<dbReference type="InterPro" id="IPR006566">
    <property type="entry name" value="FBD"/>
</dbReference>
<dbReference type="InterPro" id="IPR055411">
    <property type="entry name" value="LRR_FXL15/At3g58940/PEG3-like"/>
</dbReference>
<reference evidence="4 5" key="1">
    <citation type="submission" date="2024-02" db="EMBL/GenBank/DDBJ databases">
        <title>High-quality chromosome-scale genome assembly of Pensacola bahiagrass (Paspalum notatum Flugge var. saurae).</title>
        <authorList>
            <person name="Vega J.M."/>
            <person name="Podio M."/>
            <person name="Orjuela J."/>
            <person name="Siena L.A."/>
            <person name="Pessino S.C."/>
            <person name="Combes M.C."/>
            <person name="Mariac C."/>
            <person name="Albertini E."/>
            <person name="Pupilli F."/>
            <person name="Ortiz J.P.A."/>
            <person name="Leblanc O."/>
        </authorList>
    </citation>
    <scope>NUCLEOTIDE SEQUENCE [LARGE SCALE GENOMIC DNA]</scope>
    <source>
        <strain evidence="4">R1</strain>
        <tissue evidence="4">Leaf</tissue>
    </source>
</reference>
<dbReference type="Pfam" id="PF08387">
    <property type="entry name" value="FBD"/>
    <property type="match status" value="1"/>
</dbReference>
<organism evidence="4 5">
    <name type="scientific">Paspalum notatum var. saurae</name>
    <dbReference type="NCBI Taxonomy" id="547442"/>
    <lineage>
        <taxon>Eukaryota</taxon>
        <taxon>Viridiplantae</taxon>
        <taxon>Streptophyta</taxon>
        <taxon>Embryophyta</taxon>
        <taxon>Tracheophyta</taxon>
        <taxon>Spermatophyta</taxon>
        <taxon>Magnoliopsida</taxon>
        <taxon>Liliopsida</taxon>
        <taxon>Poales</taxon>
        <taxon>Poaceae</taxon>
        <taxon>PACMAD clade</taxon>
        <taxon>Panicoideae</taxon>
        <taxon>Andropogonodae</taxon>
        <taxon>Paspaleae</taxon>
        <taxon>Paspalinae</taxon>
        <taxon>Paspalum</taxon>
    </lineage>
</organism>
<evidence type="ECO:0000259" key="2">
    <source>
        <dbReference type="Pfam" id="PF08387"/>
    </source>
</evidence>
<evidence type="ECO:0000313" key="4">
    <source>
        <dbReference type="EMBL" id="WVZ62719.1"/>
    </source>
</evidence>
<dbReference type="Pfam" id="PF24758">
    <property type="entry name" value="LRR_At5g56370"/>
    <property type="match status" value="1"/>
</dbReference>
<proteinExistence type="predicted"/>
<dbReference type="PANTHER" id="PTHR32141">
    <property type="match status" value="1"/>
</dbReference>